<dbReference type="AlphaFoldDB" id="A0A4U6UJK8"/>
<dbReference type="EMBL" id="CM016556">
    <property type="protein sequence ID" value="TKW15652.1"/>
    <property type="molecule type" value="Genomic_DNA"/>
</dbReference>
<feature type="region of interest" description="Disordered" evidence="1">
    <location>
        <begin position="1"/>
        <end position="20"/>
    </location>
</feature>
<dbReference type="Gramene" id="TKW15652">
    <property type="protein sequence ID" value="TKW15652"/>
    <property type="gene ID" value="SEVIR_5G251400v2"/>
</dbReference>
<accession>A0A4U6UJK8</accession>
<evidence type="ECO:0000256" key="1">
    <source>
        <dbReference type="SAM" id="MobiDB-lite"/>
    </source>
</evidence>
<protein>
    <submittedName>
        <fullName evidence="2">Uncharacterized protein</fullName>
    </submittedName>
</protein>
<evidence type="ECO:0000313" key="3">
    <source>
        <dbReference type="Proteomes" id="UP000298652"/>
    </source>
</evidence>
<gene>
    <name evidence="2" type="ORF">SEVIR_5G251400v2</name>
</gene>
<sequence>MKTGNSQKADIKGQAPSKGQTAHLPWWITDSTIPGKPILEKSPNFKSTRDTSQISWSYHMPWIMFMH</sequence>
<dbReference type="Proteomes" id="UP000298652">
    <property type="component" value="Chromosome 5"/>
</dbReference>
<name>A0A4U6UJK8_SETVI</name>
<evidence type="ECO:0000313" key="2">
    <source>
        <dbReference type="EMBL" id="TKW15652.1"/>
    </source>
</evidence>
<reference evidence="2" key="1">
    <citation type="submission" date="2019-03" db="EMBL/GenBank/DDBJ databases">
        <title>WGS assembly of Setaria viridis.</title>
        <authorList>
            <person name="Huang P."/>
            <person name="Jenkins J."/>
            <person name="Grimwood J."/>
            <person name="Barry K."/>
            <person name="Healey A."/>
            <person name="Mamidi S."/>
            <person name="Sreedasyam A."/>
            <person name="Shu S."/>
            <person name="Feldman M."/>
            <person name="Wu J."/>
            <person name="Yu Y."/>
            <person name="Chen C."/>
            <person name="Johnson J."/>
            <person name="Rokhsar D."/>
            <person name="Baxter I."/>
            <person name="Schmutz J."/>
            <person name="Brutnell T."/>
            <person name="Kellogg E."/>
        </authorList>
    </citation>
    <scope>NUCLEOTIDE SEQUENCE [LARGE SCALE GENOMIC DNA]</scope>
</reference>
<proteinExistence type="predicted"/>
<keyword evidence="3" id="KW-1185">Reference proteome</keyword>
<organism evidence="2 3">
    <name type="scientific">Setaria viridis</name>
    <name type="common">Green bristlegrass</name>
    <name type="synonym">Setaria italica subsp. viridis</name>
    <dbReference type="NCBI Taxonomy" id="4556"/>
    <lineage>
        <taxon>Eukaryota</taxon>
        <taxon>Viridiplantae</taxon>
        <taxon>Streptophyta</taxon>
        <taxon>Embryophyta</taxon>
        <taxon>Tracheophyta</taxon>
        <taxon>Spermatophyta</taxon>
        <taxon>Magnoliopsida</taxon>
        <taxon>Liliopsida</taxon>
        <taxon>Poales</taxon>
        <taxon>Poaceae</taxon>
        <taxon>PACMAD clade</taxon>
        <taxon>Panicoideae</taxon>
        <taxon>Panicodae</taxon>
        <taxon>Paniceae</taxon>
        <taxon>Cenchrinae</taxon>
        <taxon>Setaria</taxon>
    </lineage>
</organism>